<comment type="caution">
    <text evidence="2">The sequence shown here is derived from an EMBL/GenBank/DDBJ whole genome shotgun (WGS) entry which is preliminary data.</text>
</comment>
<reference evidence="2 3" key="1">
    <citation type="submission" date="2024-02" db="EMBL/GenBank/DDBJ databases">
        <title>A novel Gemmatimonadota bacterium.</title>
        <authorList>
            <person name="Du Z.-J."/>
            <person name="Ye Y.-Q."/>
        </authorList>
    </citation>
    <scope>NUCLEOTIDE SEQUENCE [LARGE SCALE GENOMIC DNA]</scope>
    <source>
        <strain evidence="2 3">DH-20</strain>
    </source>
</reference>
<dbReference type="RefSeq" id="WP_405283457.1">
    <property type="nucleotide sequence ID" value="NZ_CP144380.1"/>
</dbReference>
<evidence type="ECO:0008006" key="4">
    <source>
        <dbReference type="Google" id="ProtNLM"/>
    </source>
</evidence>
<dbReference type="Proteomes" id="UP001484239">
    <property type="component" value="Unassembled WGS sequence"/>
</dbReference>
<dbReference type="EMBL" id="JBBHLI010000005">
    <property type="protein sequence ID" value="MEK9501403.1"/>
    <property type="molecule type" value="Genomic_DNA"/>
</dbReference>
<keyword evidence="3" id="KW-1185">Reference proteome</keyword>
<protein>
    <recommendedName>
        <fullName evidence="4">DUF4249 family protein</fullName>
    </recommendedName>
</protein>
<feature type="chain" id="PRO_5045963205" description="DUF4249 family protein" evidence="1">
    <location>
        <begin position="17"/>
        <end position="326"/>
    </location>
</feature>
<dbReference type="PROSITE" id="PS51257">
    <property type="entry name" value="PROKAR_LIPOPROTEIN"/>
    <property type="match status" value="1"/>
</dbReference>
<organism evidence="2 3">
    <name type="scientific">Gaopeijia maritima</name>
    <dbReference type="NCBI Taxonomy" id="3119007"/>
    <lineage>
        <taxon>Bacteria</taxon>
        <taxon>Pseudomonadati</taxon>
        <taxon>Gemmatimonadota</taxon>
        <taxon>Longimicrobiia</taxon>
        <taxon>Gaopeijiales</taxon>
        <taxon>Gaopeijiaceae</taxon>
        <taxon>Gaopeijia</taxon>
    </lineage>
</organism>
<accession>A0ABU9E9I6</accession>
<proteinExistence type="predicted"/>
<sequence length="326" mass="35037">MTRMRRAALFLLPALAACELQEVTLAEPAEDLVVAEGLVQLGLPAPEGGPFSIDRMSVFLHRTVRGGEGLNRPEPGALVQVTRRDGEVYRLRELLDPSACVSSTPLSGTGTCYLLADGDFEELPRLRPGDSLSLEVQTIDGGVLTANTVVPGAFEMYGPSNQEVCTITADQPFPLAWSQAAGAWAYVGETQMYGLRAALEPRGIDVELDPLFLVGISISATDTTLVFPSQFGVFERFELERDVAEVLQQGLPPSTWAEIVVSAVDRNYVNWVRGGNFNPSGTVRIPSVRGDGTGFFGSSISRWLEVLVNPPPQGGVYAAPRCRVAG</sequence>
<feature type="signal peptide" evidence="1">
    <location>
        <begin position="1"/>
        <end position="16"/>
    </location>
</feature>
<evidence type="ECO:0000313" key="3">
    <source>
        <dbReference type="Proteomes" id="UP001484239"/>
    </source>
</evidence>
<gene>
    <name evidence="2" type="ORF">WI372_10485</name>
</gene>
<name>A0ABU9E9I6_9BACT</name>
<evidence type="ECO:0000313" key="2">
    <source>
        <dbReference type="EMBL" id="MEK9501403.1"/>
    </source>
</evidence>
<keyword evidence="1" id="KW-0732">Signal</keyword>
<evidence type="ECO:0000256" key="1">
    <source>
        <dbReference type="SAM" id="SignalP"/>
    </source>
</evidence>